<dbReference type="EMBL" id="CP073078">
    <property type="protein sequence ID" value="QUD89048.1"/>
    <property type="molecule type" value="Genomic_DNA"/>
</dbReference>
<accession>A0A975G1X2</accession>
<evidence type="ECO:0000259" key="17">
    <source>
        <dbReference type="PROSITE" id="PS50885"/>
    </source>
</evidence>
<keyword evidence="12 15" id="KW-1133">Transmembrane helix</keyword>
<evidence type="ECO:0000313" key="19">
    <source>
        <dbReference type="Proteomes" id="UP000676409"/>
    </source>
</evidence>
<keyword evidence="11" id="KW-0067">ATP-binding</keyword>
<evidence type="ECO:0000256" key="4">
    <source>
        <dbReference type="ARBA" id="ARBA00022475"/>
    </source>
</evidence>
<dbReference type="EC" id="2.7.13.3" evidence="3"/>
<keyword evidence="7" id="KW-0808">Transferase</keyword>
<dbReference type="InterPro" id="IPR004358">
    <property type="entry name" value="Sig_transdc_His_kin-like_C"/>
</dbReference>
<evidence type="ECO:0000256" key="5">
    <source>
        <dbReference type="ARBA" id="ARBA00022519"/>
    </source>
</evidence>
<evidence type="ECO:0000313" key="18">
    <source>
        <dbReference type="EMBL" id="QUD89048.1"/>
    </source>
</evidence>
<dbReference type="PANTHER" id="PTHR44936">
    <property type="entry name" value="SENSOR PROTEIN CREC"/>
    <property type="match status" value="1"/>
</dbReference>
<evidence type="ECO:0000256" key="6">
    <source>
        <dbReference type="ARBA" id="ARBA00022553"/>
    </source>
</evidence>
<evidence type="ECO:0000256" key="11">
    <source>
        <dbReference type="ARBA" id="ARBA00022840"/>
    </source>
</evidence>
<comment type="subcellular location">
    <subcellularLocation>
        <location evidence="2">Cell inner membrane</location>
        <topology evidence="2">Multi-pass membrane protein</topology>
    </subcellularLocation>
</comment>
<evidence type="ECO:0000256" key="10">
    <source>
        <dbReference type="ARBA" id="ARBA00022777"/>
    </source>
</evidence>
<evidence type="ECO:0000256" key="2">
    <source>
        <dbReference type="ARBA" id="ARBA00004429"/>
    </source>
</evidence>
<evidence type="ECO:0000256" key="13">
    <source>
        <dbReference type="ARBA" id="ARBA00023012"/>
    </source>
</evidence>
<dbReference type="SUPFAM" id="SSF55874">
    <property type="entry name" value="ATPase domain of HSP90 chaperone/DNA topoisomerase II/histidine kinase"/>
    <property type="match status" value="1"/>
</dbReference>
<dbReference type="RefSeq" id="WP_211939098.1">
    <property type="nucleotide sequence ID" value="NZ_CP073078.1"/>
</dbReference>
<keyword evidence="10" id="KW-0418">Kinase</keyword>
<dbReference type="PROSITE" id="PS50885">
    <property type="entry name" value="HAMP"/>
    <property type="match status" value="1"/>
</dbReference>
<dbReference type="Gene3D" id="1.10.287.130">
    <property type="match status" value="1"/>
</dbReference>
<evidence type="ECO:0000256" key="7">
    <source>
        <dbReference type="ARBA" id="ARBA00022679"/>
    </source>
</evidence>
<dbReference type="GO" id="GO:0000155">
    <property type="term" value="F:phosphorelay sensor kinase activity"/>
    <property type="evidence" value="ECO:0007669"/>
    <property type="project" value="InterPro"/>
</dbReference>
<sequence length="458" mass="50177">MTTAEAQPSARRRAAAPLFLQALALSVLSLLAAIAINLLVIFNLPAPLPYFYRVSEIAQLIRTGKAAVEKDRPILTAHYADRPDKGADFDRRDMPLHRKELGDLIGVDPSRIAFLVEFSRYPDRRAIRLIRSQMAHDGRLADDHFVIAPFSVSVQQPDGRWLIVEPKHTLQPSPWQRRLLLWLGLSLVALIPLAYIFSRRLAAPIVAFAKAAERLGRDPHAEPLALRGPAEVGVAVSAFNEMQERLSRYVGDRTAMVGAIAHDLRTPLTRIRFRLEEAPEPLREKMVADIAEMEAMISGTLAFVRDASKRADRSKLELSSLLESLADEMSETGLDVSVAHAERVVVEGDPIDLKRLFNNLLENAIKFGGSARVGVSAAGDAAVVEIDDKGPGIPETELERVFEPFYRREGSRSRDTGGIGLGLPVVRSIARAHGGDATLHNRPGGGLTARVLLPLGAV</sequence>
<dbReference type="PROSITE" id="PS50109">
    <property type="entry name" value="HIS_KIN"/>
    <property type="match status" value="1"/>
</dbReference>
<evidence type="ECO:0000256" key="12">
    <source>
        <dbReference type="ARBA" id="ARBA00022989"/>
    </source>
</evidence>
<dbReference type="SUPFAM" id="SSF47384">
    <property type="entry name" value="Homodimeric domain of signal transducing histidine kinase"/>
    <property type="match status" value="1"/>
</dbReference>
<keyword evidence="14 15" id="KW-0472">Membrane</keyword>
<dbReference type="InterPro" id="IPR003660">
    <property type="entry name" value="HAMP_dom"/>
</dbReference>
<evidence type="ECO:0000256" key="8">
    <source>
        <dbReference type="ARBA" id="ARBA00022692"/>
    </source>
</evidence>
<keyword evidence="19" id="KW-1185">Reference proteome</keyword>
<evidence type="ECO:0000259" key="16">
    <source>
        <dbReference type="PROSITE" id="PS50109"/>
    </source>
</evidence>
<dbReference type="InterPro" id="IPR050980">
    <property type="entry name" value="2C_sensor_his_kinase"/>
</dbReference>
<keyword evidence="9" id="KW-0547">Nucleotide-binding</keyword>
<keyword evidence="4" id="KW-1003">Cell membrane</keyword>
<gene>
    <name evidence="18" type="ORF">KCG34_03945</name>
</gene>
<proteinExistence type="predicted"/>
<dbReference type="InterPro" id="IPR036097">
    <property type="entry name" value="HisK_dim/P_sf"/>
</dbReference>
<dbReference type="SMART" id="SM00304">
    <property type="entry name" value="HAMP"/>
    <property type="match status" value="1"/>
</dbReference>
<dbReference type="InterPro" id="IPR005467">
    <property type="entry name" value="His_kinase_dom"/>
</dbReference>
<evidence type="ECO:0000256" key="9">
    <source>
        <dbReference type="ARBA" id="ARBA00022741"/>
    </source>
</evidence>
<dbReference type="Proteomes" id="UP000676409">
    <property type="component" value="Chromosome"/>
</dbReference>
<organism evidence="18 19">
    <name type="scientific">Phenylobacterium montanum</name>
    <dbReference type="NCBI Taxonomy" id="2823693"/>
    <lineage>
        <taxon>Bacteria</taxon>
        <taxon>Pseudomonadati</taxon>
        <taxon>Pseudomonadota</taxon>
        <taxon>Alphaproteobacteria</taxon>
        <taxon>Caulobacterales</taxon>
        <taxon>Caulobacteraceae</taxon>
        <taxon>Phenylobacterium</taxon>
    </lineage>
</organism>
<keyword evidence="13" id="KW-0902">Two-component regulatory system</keyword>
<dbReference type="Gene3D" id="3.30.565.10">
    <property type="entry name" value="Histidine kinase-like ATPase, C-terminal domain"/>
    <property type="match status" value="1"/>
</dbReference>
<feature type="transmembrane region" description="Helical" evidence="15">
    <location>
        <begin position="179"/>
        <end position="197"/>
    </location>
</feature>
<dbReference type="InterPro" id="IPR003661">
    <property type="entry name" value="HisK_dim/P_dom"/>
</dbReference>
<dbReference type="AlphaFoldDB" id="A0A975G1X2"/>
<dbReference type="GO" id="GO:0005524">
    <property type="term" value="F:ATP binding"/>
    <property type="evidence" value="ECO:0007669"/>
    <property type="project" value="UniProtKB-KW"/>
</dbReference>
<dbReference type="SMART" id="SM00388">
    <property type="entry name" value="HisKA"/>
    <property type="match status" value="1"/>
</dbReference>
<dbReference type="SMART" id="SM00387">
    <property type="entry name" value="HATPase_c"/>
    <property type="match status" value="1"/>
</dbReference>
<dbReference type="CDD" id="cd00075">
    <property type="entry name" value="HATPase"/>
    <property type="match status" value="1"/>
</dbReference>
<dbReference type="Pfam" id="PF00672">
    <property type="entry name" value="HAMP"/>
    <property type="match status" value="1"/>
</dbReference>
<evidence type="ECO:0000256" key="3">
    <source>
        <dbReference type="ARBA" id="ARBA00012438"/>
    </source>
</evidence>
<evidence type="ECO:0000256" key="1">
    <source>
        <dbReference type="ARBA" id="ARBA00000085"/>
    </source>
</evidence>
<dbReference type="KEGG" id="caul:KCG34_03945"/>
<feature type="domain" description="Histidine kinase" evidence="16">
    <location>
        <begin position="259"/>
        <end position="457"/>
    </location>
</feature>
<protein>
    <recommendedName>
        <fullName evidence="3">histidine kinase</fullName>
        <ecNumber evidence="3">2.7.13.3</ecNumber>
    </recommendedName>
</protein>
<feature type="transmembrane region" description="Helical" evidence="15">
    <location>
        <begin position="18"/>
        <end position="44"/>
    </location>
</feature>
<feature type="domain" description="HAMP" evidence="17">
    <location>
        <begin position="199"/>
        <end position="251"/>
    </location>
</feature>
<dbReference type="Pfam" id="PF02518">
    <property type="entry name" value="HATPase_c"/>
    <property type="match status" value="1"/>
</dbReference>
<dbReference type="GO" id="GO:0005886">
    <property type="term" value="C:plasma membrane"/>
    <property type="evidence" value="ECO:0007669"/>
    <property type="project" value="UniProtKB-SubCell"/>
</dbReference>
<keyword evidence="8 15" id="KW-0812">Transmembrane</keyword>
<dbReference type="InterPro" id="IPR036890">
    <property type="entry name" value="HATPase_C_sf"/>
</dbReference>
<reference evidence="18" key="1">
    <citation type="submission" date="2021-04" db="EMBL/GenBank/DDBJ databases">
        <title>The complete genome sequence of Caulobacter sp. S6.</title>
        <authorList>
            <person name="Tang Y."/>
            <person name="Ouyang W."/>
            <person name="Liu Q."/>
            <person name="Huang B."/>
            <person name="Guo Z."/>
            <person name="Lei P."/>
        </authorList>
    </citation>
    <scope>NUCLEOTIDE SEQUENCE</scope>
    <source>
        <strain evidence="18">S6</strain>
    </source>
</reference>
<evidence type="ECO:0000256" key="15">
    <source>
        <dbReference type="SAM" id="Phobius"/>
    </source>
</evidence>
<evidence type="ECO:0000256" key="14">
    <source>
        <dbReference type="ARBA" id="ARBA00023136"/>
    </source>
</evidence>
<keyword evidence="5" id="KW-0997">Cell inner membrane</keyword>
<dbReference type="InterPro" id="IPR003594">
    <property type="entry name" value="HATPase_dom"/>
</dbReference>
<dbReference type="PANTHER" id="PTHR44936:SF5">
    <property type="entry name" value="SENSOR HISTIDINE KINASE ENVZ"/>
    <property type="match status" value="1"/>
</dbReference>
<name>A0A975G1X2_9CAUL</name>
<keyword evidence="6" id="KW-0597">Phosphoprotein</keyword>
<dbReference type="CDD" id="cd00082">
    <property type="entry name" value="HisKA"/>
    <property type="match status" value="1"/>
</dbReference>
<dbReference type="PRINTS" id="PR00344">
    <property type="entry name" value="BCTRLSENSOR"/>
</dbReference>
<comment type="catalytic activity">
    <reaction evidence="1">
        <text>ATP + protein L-histidine = ADP + protein N-phospho-L-histidine.</text>
        <dbReference type="EC" id="2.7.13.3"/>
    </reaction>
</comment>